<proteinExistence type="predicted"/>
<reference evidence="4 5" key="1">
    <citation type="submission" date="2020-06" db="EMBL/GenBank/DDBJ databases">
        <authorList>
            <person name="Li R."/>
            <person name="Bekaert M."/>
        </authorList>
    </citation>
    <scope>NUCLEOTIDE SEQUENCE [LARGE SCALE GENOMIC DNA]</scope>
    <source>
        <strain evidence="5">wild</strain>
    </source>
</reference>
<feature type="transmembrane region" description="Helical" evidence="1">
    <location>
        <begin position="721"/>
        <end position="748"/>
    </location>
</feature>
<dbReference type="Pfam" id="PF00078">
    <property type="entry name" value="RVT_1"/>
    <property type="match status" value="1"/>
</dbReference>
<organism evidence="4 5">
    <name type="scientific">Mytilus coruscus</name>
    <name type="common">Sea mussel</name>
    <dbReference type="NCBI Taxonomy" id="42192"/>
    <lineage>
        <taxon>Eukaryota</taxon>
        <taxon>Metazoa</taxon>
        <taxon>Spiralia</taxon>
        <taxon>Lophotrochozoa</taxon>
        <taxon>Mollusca</taxon>
        <taxon>Bivalvia</taxon>
        <taxon>Autobranchia</taxon>
        <taxon>Pteriomorphia</taxon>
        <taxon>Mytilida</taxon>
        <taxon>Mytiloidea</taxon>
        <taxon>Mytilidae</taxon>
        <taxon>Mytilinae</taxon>
        <taxon>Mytilus</taxon>
    </lineage>
</organism>
<protein>
    <recommendedName>
        <fullName evidence="3">Reverse transcriptase domain-containing protein</fullName>
    </recommendedName>
</protein>
<sequence length="993" mass="114871">MNVLIMVTFILNIAIVSLHAFNVNATNLFYQYALICGPNFHNSSLNIWSFPSVPKQLNICSASNCCPDIELSHQAGQCESNIIYSSEPNEIYNEYRMLSTCPNNTRPTLNELCVKKRSIQQRIQDAPVTSRLTRISFRNKFCALCSNETDYIPWDVDLIYTCYGASEYLTAKYVVETIVSQKCGTIKYRPGIIGVIQCNKPDFSLIHTCNVTGTWLKFDKDIEFACNKFENKFKYYKNIFCYICNPPVTFQERLIISNCNLTGLWTEYSRDMENSCRIAEQSKATYPYKNIFCYICNHNIPEKNVFHLETSVDSFKYYLFDNFHNKDHYKKENETFDSESIANGHKEFYRWHTMLSCPISLPVGVLQNNHSTFENLGMAKYCNITKQYIDIFVIDKKNHSLAILFKMYWAFVFSSDYIIYSIYNDTQIRRTDCSEVHMYFRIFTPQCESFIQKENYRYPLEYLMCFCSKRSGTDVLYRPFFIGGKTAFNIFRIKSYSTLESQCRETQIYDHYKDICRTAGCFISKKFHQKRCVDDSSFNISGYTLPLKLEQVNKSEFIIDKVIANMNLQCNRNITYSTPFCLNDVENKDDIILFLLIEAVNQLNRTHFEHELLEFISGDYMSQYINTINLNDKKIIADVIYNRNQSISCIPSLYPLLSKILMCRHVVFKLNEYSNVDFIVRVNGFVNEFQLYDYHIDTNNDLWLCLEDFNSLDKLNDDTNVMYFVIFIICSVVSLLSLLMTLTTYCLFPKLRTVPDILALTETWLGTSIDKPVISEITPKGYSIDQISRKGKTGGGVAVIHKSNIELTPVSNDELRKIILAAPTKSCELDSLPTKLLKSCVDHLLPSITDIVNKSLSEQCVPLSFKQAVVRPLLKKPSLDKEVLKNYRPVSNLPFISKTLEMVVDSRLENHMSSHSLHDSVQSAYRACHFTETALLRVHHDIAYTLDNDCCAVLLMLDLSAAFDTIDHQILLIVWNIPLALPEMLCYGYNRIL</sequence>
<keyword evidence="1" id="KW-0812">Transmembrane</keyword>
<evidence type="ECO:0000259" key="3">
    <source>
        <dbReference type="Pfam" id="PF00078"/>
    </source>
</evidence>
<feature type="signal peptide" evidence="2">
    <location>
        <begin position="1"/>
        <end position="20"/>
    </location>
</feature>
<dbReference type="EMBL" id="CACVKT020008128">
    <property type="protein sequence ID" value="CAC5413172.1"/>
    <property type="molecule type" value="Genomic_DNA"/>
</dbReference>
<name>A0A6J8E0P2_MYTCO</name>
<keyword evidence="1" id="KW-1133">Transmembrane helix</keyword>
<gene>
    <name evidence="4" type="ORF">MCOR_46099</name>
</gene>
<evidence type="ECO:0000313" key="4">
    <source>
        <dbReference type="EMBL" id="CAC5413172.1"/>
    </source>
</evidence>
<keyword evidence="5" id="KW-1185">Reference proteome</keyword>
<feature type="chain" id="PRO_5026798187" description="Reverse transcriptase domain-containing protein" evidence="2">
    <location>
        <begin position="21"/>
        <end position="993"/>
    </location>
</feature>
<dbReference type="AlphaFoldDB" id="A0A6J8E0P2"/>
<evidence type="ECO:0000313" key="5">
    <source>
        <dbReference type="Proteomes" id="UP000507470"/>
    </source>
</evidence>
<dbReference type="PANTHER" id="PTHR47510:SF3">
    <property type="entry name" value="ENDO_EXONUCLEASE_PHOSPHATASE DOMAIN-CONTAINING PROTEIN"/>
    <property type="match status" value="1"/>
</dbReference>
<dbReference type="InterPro" id="IPR000477">
    <property type="entry name" value="RT_dom"/>
</dbReference>
<feature type="domain" description="Reverse transcriptase" evidence="3">
    <location>
        <begin position="876"/>
        <end position="972"/>
    </location>
</feature>
<evidence type="ECO:0000256" key="2">
    <source>
        <dbReference type="SAM" id="SignalP"/>
    </source>
</evidence>
<keyword evidence="1" id="KW-0472">Membrane</keyword>
<dbReference type="PANTHER" id="PTHR47510">
    <property type="entry name" value="REVERSE TRANSCRIPTASE DOMAIN-CONTAINING PROTEIN"/>
    <property type="match status" value="1"/>
</dbReference>
<keyword evidence="2" id="KW-0732">Signal</keyword>
<evidence type="ECO:0000256" key="1">
    <source>
        <dbReference type="SAM" id="Phobius"/>
    </source>
</evidence>
<dbReference type="OrthoDB" id="6077263at2759"/>
<dbReference type="Proteomes" id="UP000507470">
    <property type="component" value="Unassembled WGS sequence"/>
</dbReference>
<accession>A0A6J8E0P2</accession>